<dbReference type="Pfam" id="PF13354">
    <property type="entry name" value="Beta-lactamase2"/>
    <property type="match status" value="1"/>
</dbReference>
<evidence type="ECO:0000313" key="8">
    <source>
        <dbReference type="EMBL" id="GLY65300.1"/>
    </source>
</evidence>
<dbReference type="EMBL" id="BSTI01000004">
    <property type="protein sequence ID" value="GLY65300.1"/>
    <property type="molecule type" value="Genomic_DNA"/>
</dbReference>
<keyword evidence="3 5" id="KW-0378">Hydrolase</keyword>
<gene>
    <name evidence="8" type="primary">ampC</name>
    <name evidence="8" type="ORF">Atai01_19190</name>
</gene>
<feature type="signal peptide" evidence="6">
    <location>
        <begin position="1"/>
        <end position="39"/>
    </location>
</feature>
<dbReference type="SUPFAM" id="SSF56601">
    <property type="entry name" value="beta-lactamase/transpeptidase-like"/>
    <property type="match status" value="1"/>
</dbReference>
<feature type="chain" id="PRO_5040774351" description="Beta-lactamase" evidence="6">
    <location>
        <begin position="40"/>
        <end position="318"/>
    </location>
</feature>
<dbReference type="GO" id="GO:0030655">
    <property type="term" value="P:beta-lactam antibiotic catabolic process"/>
    <property type="evidence" value="ECO:0007669"/>
    <property type="project" value="InterPro"/>
</dbReference>
<dbReference type="InterPro" id="IPR000871">
    <property type="entry name" value="Beta-lactam_class-A"/>
</dbReference>
<dbReference type="PRINTS" id="PR00118">
    <property type="entry name" value="BLACTAMASEA"/>
</dbReference>
<dbReference type="RefSeq" id="WP_285486554.1">
    <property type="nucleotide sequence ID" value="NZ_BSTI01000004.1"/>
</dbReference>
<dbReference type="EC" id="3.5.2.6" evidence="2 5"/>
<evidence type="ECO:0000256" key="6">
    <source>
        <dbReference type="SAM" id="SignalP"/>
    </source>
</evidence>
<evidence type="ECO:0000256" key="5">
    <source>
        <dbReference type="RuleBase" id="RU361140"/>
    </source>
</evidence>
<evidence type="ECO:0000259" key="7">
    <source>
        <dbReference type="Pfam" id="PF13354"/>
    </source>
</evidence>
<dbReference type="GO" id="GO:0046677">
    <property type="term" value="P:response to antibiotic"/>
    <property type="evidence" value="ECO:0007669"/>
    <property type="project" value="UniProtKB-UniRule"/>
</dbReference>
<evidence type="ECO:0000256" key="3">
    <source>
        <dbReference type="ARBA" id="ARBA00022801"/>
    </source>
</evidence>
<dbReference type="Proteomes" id="UP001165136">
    <property type="component" value="Unassembled WGS sequence"/>
</dbReference>
<keyword evidence="9" id="KW-1185">Reference proteome</keyword>
<dbReference type="PANTHER" id="PTHR35333">
    <property type="entry name" value="BETA-LACTAMASE"/>
    <property type="match status" value="1"/>
</dbReference>
<evidence type="ECO:0000256" key="2">
    <source>
        <dbReference type="ARBA" id="ARBA00012865"/>
    </source>
</evidence>
<name>A0A9W6VE10_9PSEU</name>
<evidence type="ECO:0000313" key="9">
    <source>
        <dbReference type="Proteomes" id="UP001165136"/>
    </source>
</evidence>
<organism evidence="8 9">
    <name type="scientific">Amycolatopsis taiwanensis</name>
    <dbReference type="NCBI Taxonomy" id="342230"/>
    <lineage>
        <taxon>Bacteria</taxon>
        <taxon>Bacillati</taxon>
        <taxon>Actinomycetota</taxon>
        <taxon>Actinomycetes</taxon>
        <taxon>Pseudonocardiales</taxon>
        <taxon>Pseudonocardiaceae</taxon>
        <taxon>Amycolatopsis</taxon>
    </lineage>
</organism>
<evidence type="ECO:0000256" key="4">
    <source>
        <dbReference type="ARBA" id="ARBA00023251"/>
    </source>
</evidence>
<comment type="caution">
    <text evidence="8">The sequence shown here is derived from an EMBL/GenBank/DDBJ whole genome shotgun (WGS) entry which is preliminary data.</text>
</comment>
<dbReference type="InterPro" id="IPR045155">
    <property type="entry name" value="Beta-lactam_cat"/>
</dbReference>
<feature type="domain" description="Beta-lactamase class A catalytic" evidence="7">
    <location>
        <begin position="73"/>
        <end position="291"/>
    </location>
</feature>
<proteinExistence type="inferred from homology"/>
<dbReference type="InterPro" id="IPR023650">
    <property type="entry name" value="Beta-lactam_class-A_AS"/>
</dbReference>
<dbReference type="GO" id="GO:0008800">
    <property type="term" value="F:beta-lactamase activity"/>
    <property type="evidence" value="ECO:0007669"/>
    <property type="project" value="UniProtKB-UniRule"/>
</dbReference>
<comment type="similarity">
    <text evidence="1 5">Belongs to the class-A beta-lactamase family.</text>
</comment>
<evidence type="ECO:0000256" key="1">
    <source>
        <dbReference type="ARBA" id="ARBA00009009"/>
    </source>
</evidence>
<dbReference type="NCBIfam" id="NF033103">
    <property type="entry name" value="bla_class_A"/>
    <property type="match status" value="1"/>
</dbReference>
<dbReference type="PROSITE" id="PS00146">
    <property type="entry name" value="BETA_LACTAMASE_A"/>
    <property type="match status" value="1"/>
</dbReference>
<keyword evidence="4 5" id="KW-0046">Antibiotic resistance</keyword>
<protein>
    <recommendedName>
        <fullName evidence="2 5">Beta-lactamase</fullName>
        <ecNumber evidence="2 5">3.5.2.6</ecNumber>
    </recommendedName>
</protein>
<dbReference type="PANTHER" id="PTHR35333:SF3">
    <property type="entry name" value="BETA-LACTAMASE-TYPE TRANSPEPTIDASE FOLD CONTAINING PROTEIN"/>
    <property type="match status" value="1"/>
</dbReference>
<accession>A0A9W6VE10</accession>
<sequence length="318" mass="33574">MKESVPPSRPSAWRSARLSLAALILAPLAACSGTDPAPAAPPAQEPASVQQADPVPQTAAFEELERTFDARLGVYAVDTATGRNLAYHADDRFGYASTHKVFTAGAVLQRTPIEGLERTVTYGANDLVPNSPITQRNLGTAPTASITLRAAMDAALRYSDNTADNLLFREIGGPAGMAAALREAGDTTTHADRIEPALNDLAPGDIRDTSTPRALAASLRAFTLGEALPEEKRTILTDMMRANVTGDSVIRAGTPAGWQVADKTGTAKYATRNDIAVVWPPQRAPIVLVILSDRKAKDSDHDDKLIAQAAAAALGVFQ</sequence>
<dbReference type="Gene3D" id="3.40.710.10">
    <property type="entry name" value="DD-peptidase/beta-lactamase superfamily"/>
    <property type="match status" value="1"/>
</dbReference>
<comment type="catalytic activity">
    <reaction evidence="5">
        <text>a beta-lactam + H2O = a substituted beta-amino acid</text>
        <dbReference type="Rhea" id="RHEA:20401"/>
        <dbReference type="ChEBI" id="CHEBI:15377"/>
        <dbReference type="ChEBI" id="CHEBI:35627"/>
        <dbReference type="ChEBI" id="CHEBI:140347"/>
        <dbReference type="EC" id="3.5.2.6"/>
    </reaction>
</comment>
<dbReference type="InterPro" id="IPR012338">
    <property type="entry name" value="Beta-lactam/transpept-like"/>
</dbReference>
<reference evidence="8" key="1">
    <citation type="submission" date="2023-03" db="EMBL/GenBank/DDBJ databases">
        <title>Amycolatopsis taiwanensis NBRC 103393.</title>
        <authorList>
            <person name="Ichikawa N."/>
            <person name="Sato H."/>
            <person name="Tonouchi N."/>
        </authorList>
    </citation>
    <scope>NUCLEOTIDE SEQUENCE</scope>
    <source>
        <strain evidence="8">NBRC 103393</strain>
    </source>
</reference>
<dbReference type="AlphaFoldDB" id="A0A9W6VE10"/>
<keyword evidence="6" id="KW-0732">Signal</keyword>